<dbReference type="InterPro" id="IPR018711">
    <property type="entry name" value="NAGPA"/>
</dbReference>
<proteinExistence type="predicted"/>
<dbReference type="RefSeq" id="WP_380702473.1">
    <property type="nucleotide sequence ID" value="NZ_JBHSAP010000007.1"/>
</dbReference>
<dbReference type="InterPro" id="IPR004843">
    <property type="entry name" value="Calcineurin-like_PHP"/>
</dbReference>
<accession>A0ABV8JFN4</accession>
<protein>
    <submittedName>
        <fullName evidence="4">Phosphodiester glycosidase family protein</fullName>
    </submittedName>
</protein>
<dbReference type="GO" id="GO:0016798">
    <property type="term" value="F:hydrolase activity, acting on glycosyl bonds"/>
    <property type="evidence" value="ECO:0007669"/>
    <property type="project" value="UniProtKB-KW"/>
</dbReference>
<feature type="signal peptide" evidence="1">
    <location>
        <begin position="1"/>
        <end position="24"/>
    </location>
</feature>
<dbReference type="SUPFAM" id="SSF56300">
    <property type="entry name" value="Metallo-dependent phosphatases"/>
    <property type="match status" value="1"/>
</dbReference>
<dbReference type="Pfam" id="PF00149">
    <property type="entry name" value="Metallophos"/>
    <property type="match status" value="1"/>
</dbReference>
<feature type="domain" description="Calcineurin-like phosphoesterase" evidence="2">
    <location>
        <begin position="762"/>
        <end position="955"/>
    </location>
</feature>
<feature type="chain" id="PRO_5046673776" evidence="1">
    <location>
        <begin position="25"/>
        <end position="1107"/>
    </location>
</feature>
<dbReference type="PANTHER" id="PTHR40446">
    <property type="entry name" value="N-ACETYLGLUCOSAMINE-1-PHOSPHODIESTER ALPHA-N-ACETYLGLUCOSAMINIDASE"/>
    <property type="match status" value="1"/>
</dbReference>
<dbReference type="InterPro" id="IPR029052">
    <property type="entry name" value="Metallo-depent_PP-like"/>
</dbReference>
<name>A0ABV8JFN4_9BACL</name>
<dbReference type="Pfam" id="PF09992">
    <property type="entry name" value="NAGPA"/>
    <property type="match status" value="1"/>
</dbReference>
<dbReference type="Gene3D" id="3.60.21.10">
    <property type="match status" value="1"/>
</dbReference>
<evidence type="ECO:0000313" key="4">
    <source>
        <dbReference type="EMBL" id="MFC4076016.1"/>
    </source>
</evidence>
<keyword evidence="1" id="KW-0732">Signal</keyword>
<sequence length="1107" mass="121710">MGWRKGIVVWLVLSLVWAPIPLQAQDPVHESGEDLLKSQTPSTDVYGTKAPAVIHEERSGEAIAKGVALMSVNRFDTRGWIEGATLTVDLAEPAVKSSLLTAGKVASSQSLSEQMKRAGAIAGVNADFFDIGNTEAAFGAEVSEGKIRKSGGDRLAVSVTRDRLGQVGQLLLEGRVVSPYGERRLDAINAHVLGKEDLGLYTSDWGKASRRHLVGSPADYTEVTLNEGKVTEVREGSVREGQLEEGQAILSGKGKAANFLRQLNQGDEVSVEYGTRPDAKNLLFAVGGGAMLVKNGEISNHDDGAVHPRTAVGFSRDGKKMILTAVDGRSKESRGMTLWELARWMKEQGAWTAINLDGGGSTTLIARELGQEGLKVINTPSDGRERPVPNGIGIWNQAKTGHLKGFNIHSTSPRVFKGFTRRFRADAFDTAFAPMKIDPRRIRWKTKPATLGRFEGEIFRAARSGTGKVTVRSQGVRSDADIHVLGRPVTLSIEPKQMGLEKGKEARFLVTGKDRNGYRTYIEPGDIRFTIEDSLVDLTPNPDGSVTVTPKKTTGSAVLTARVGGLTAQAGITIGLEENRVEDFEKNTPPWTFSKAPAETTGSLTWVDAPERGGKAIQLDYDFTASTKTRAVYANPPGGLMDLPGDVRKIGVYVHGDGNGHWLRTRIKDAVGVFHTLDLARNVDWIGWKYVETEVPPGVQYPIKLNQIYLVEPDGKVQDKGSIMLDDVTVRITETLNLPRTKSLPHPMVRQHSFIPARKWKYAVMNDLHLDSTHPRSKEVENAKQALRELSKEDVDFVIFNGDVVDTDTKENYTFFKKILEENLSAPSYVIPGNHETYGSGNLDNFADAFGRESLFRTFVHKRTRFILFNTSFEGLRVSDANQWFRLKQLLKESEEDAKVENLVILGHHPLRDPLPAKTSQFKDGGEAELLEKLLTRFREASGKPAAVISAHAHVNHWGQLDGIPYGIIGPVGKRAYGAQDDGGFYSYAVFGVGRAGKRKVPWMTVEVRPILQDLILEKQVFTVGEQEKVPLHGVQAEGWTFPLGYPAMVRYEGTKGLIISNKGSMDSRAIARFNPVTGTIRFYRRGSVELTVKTGGMEKRFSLKGQ</sequence>
<gene>
    <name evidence="4" type="ORF">ACFOUO_04255</name>
</gene>
<dbReference type="PANTHER" id="PTHR40446:SF2">
    <property type="entry name" value="N-ACETYLGLUCOSAMINE-1-PHOSPHODIESTER ALPHA-N-ACETYLGLUCOSAMINIDASE"/>
    <property type="match status" value="1"/>
</dbReference>
<organism evidence="4 5">
    <name type="scientific">Salinithrix halophila</name>
    <dbReference type="NCBI Taxonomy" id="1485204"/>
    <lineage>
        <taxon>Bacteria</taxon>
        <taxon>Bacillati</taxon>
        <taxon>Bacillota</taxon>
        <taxon>Bacilli</taxon>
        <taxon>Bacillales</taxon>
        <taxon>Thermoactinomycetaceae</taxon>
        <taxon>Salinithrix</taxon>
    </lineage>
</organism>
<evidence type="ECO:0000256" key="1">
    <source>
        <dbReference type="SAM" id="SignalP"/>
    </source>
</evidence>
<keyword evidence="5" id="KW-1185">Reference proteome</keyword>
<evidence type="ECO:0000259" key="2">
    <source>
        <dbReference type="Pfam" id="PF00149"/>
    </source>
</evidence>
<evidence type="ECO:0000313" key="5">
    <source>
        <dbReference type="Proteomes" id="UP001595843"/>
    </source>
</evidence>
<keyword evidence="4" id="KW-0326">Glycosidase</keyword>
<evidence type="ECO:0000259" key="3">
    <source>
        <dbReference type="Pfam" id="PF09992"/>
    </source>
</evidence>
<keyword evidence="4" id="KW-0378">Hydrolase</keyword>
<feature type="domain" description="Phosphodiester glycosidase" evidence="3">
    <location>
        <begin position="222"/>
        <end position="394"/>
    </location>
</feature>
<comment type="caution">
    <text evidence="4">The sequence shown here is derived from an EMBL/GenBank/DDBJ whole genome shotgun (WGS) entry which is preliminary data.</text>
</comment>
<reference evidence="5" key="1">
    <citation type="journal article" date="2019" name="Int. J. Syst. Evol. Microbiol.">
        <title>The Global Catalogue of Microorganisms (GCM) 10K type strain sequencing project: providing services to taxonomists for standard genome sequencing and annotation.</title>
        <authorList>
            <consortium name="The Broad Institute Genomics Platform"/>
            <consortium name="The Broad Institute Genome Sequencing Center for Infectious Disease"/>
            <person name="Wu L."/>
            <person name="Ma J."/>
        </authorList>
    </citation>
    <scope>NUCLEOTIDE SEQUENCE [LARGE SCALE GENOMIC DNA]</scope>
    <source>
        <strain evidence="5">IBRC-M 10813</strain>
    </source>
</reference>
<dbReference type="Proteomes" id="UP001595843">
    <property type="component" value="Unassembled WGS sequence"/>
</dbReference>
<dbReference type="EMBL" id="JBHSAP010000007">
    <property type="protein sequence ID" value="MFC4076016.1"/>
    <property type="molecule type" value="Genomic_DNA"/>
</dbReference>